<proteinExistence type="predicted"/>
<dbReference type="EMBL" id="MU825879">
    <property type="protein sequence ID" value="KAJ7385769.1"/>
    <property type="molecule type" value="Genomic_DNA"/>
</dbReference>
<organism evidence="4 5">
    <name type="scientific">Desmophyllum pertusum</name>
    <dbReference type="NCBI Taxonomy" id="174260"/>
    <lineage>
        <taxon>Eukaryota</taxon>
        <taxon>Metazoa</taxon>
        <taxon>Cnidaria</taxon>
        <taxon>Anthozoa</taxon>
        <taxon>Hexacorallia</taxon>
        <taxon>Scleractinia</taxon>
        <taxon>Caryophylliina</taxon>
        <taxon>Caryophylliidae</taxon>
        <taxon>Desmophyllum</taxon>
    </lineage>
</organism>
<feature type="repeat" description="ANK" evidence="3">
    <location>
        <begin position="157"/>
        <end position="189"/>
    </location>
</feature>
<feature type="repeat" description="ANK" evidence="3">
    <location>
        <begin position="191"/>
        <end position="231"/>
    </location>
</feature>
<dbReference type="Proteomes" id="UP001163046">
    <property type="component" value="Unassembled WGS sequence"/>
</dbReference>
<dbReference type="SMART" id="SM00248">
    <property type="entry name" value="ANK"/>
    <property type="match status" value="10"/>
</dbReference>
<feature type="repeat" description="ANK" evidence="3">
    <location>
        <begin position="342"/>
        <end position="374"/>
    </location>
</feature>
<dbReference type="PRINTS" id="PR01415">
    <property type="entry name" value="ANKYRIN"/>
</dbReference>
<keyword evidence="1" id="KW-0677">Repeat</keyword>
<gene>
    <name evidence="4" type="ORF">OS493_013803</name>
</gene>
<comment type="caution">
    <text evidence="4">The sequence shown here is derived from an EMBL/GenBank/DDBJ whole genome shotgun (WGS) entry which is preliminary data.</text>
</comment>
<name>A0A9X0D5N2_9CNID</name>
<feature type="repeat" description="ANK" evidence="3">
    <location>
        <begin position="375"/>
        <end position="397"/>
    </location>
</feature>
<dbReference type="Gene3D" id="1.25.40.20">
    <property type="entry name" value="Ankyrin repeat-containing domain"/>
    <property type="match status" value="5"/>
</dbReference>
<keyword evidence="2 3" id="KW-0040">ANK repeat</keyword>
<evidence type="ECO:0000256" key="3">
    <source>
        <dbReference type="PROSITE-ProRule" id="PRU00023"/>
    </source>
</evidence>
<sequence>MCTIRTVKDSLPFTELFVFNDVGTVVALLNNGADISLADKLGFTPFTQPFRFERTEIVKLLLQRGADPFIENDAHLTPLHIAARRGFTEISSLLLKDARTCELFLRNGADIMYRALSRSTPLHLAAWQGYEDICQLLIETASMTSSVNDYVNIKNKEGTTALHGACMRGHAGVVDLLLRHNADRDAVNWVACTSPLHLAAKHGHLTAAAFNNDRIVKLLLENGADPEAKDNLAMTPFLNAVTNGANQSVTFCGNCKNLTGKRQGKIVSIKGQTFADRISLGSWNGGFKDFEILLQEKCLLNERDVNENAPLHIAAKNGSLDCVDFLSDCPEFPFQLNERNDNGMTPLHLAASNKHTETCKLLISKGADVTATGGNGSTPLHLAVKAGSLKTVKILLNCLLPSTLEQEDSVDNTPLHVACEHNRRDVLKFLLDKGADVTSRNDRDMTCLDVAIEWEGRRGGQDTYKASKVGRGAEIQAWRL</sequence>
<dbReference type="PROSITE" id="PS50088">
    <property type="entry name" value="ANK_REPEAT"/>
    <property type="match status" value="7"/>
</dbReference>
<dbReference type="SUPFAM" id="SSF48403">
    <property type="entry name" value="Ankyrin repeat"/>
    <property type="match status" value="1"/>
</dbReference>
<evidence type="ECO:0000313" key="4">
    <source>
        <dbReference type="EMBL" id="KAJ7385769.1"/>
    </source>
</evidence>
<feature type="repeat" description="ANK" evidence="3">
    <location>
        <begin position="41"/>
        <end position="73"/>
    </location>
</feature>
<dbReference type="InterPro" id="IPR002110">
    <property type="entry name" value="Ankyrin_rpt"/>
</dbReference>
<evidence type="ECO:0000256" key="2">
    <source>
        <dbReference type="ARBA" id="ARBA00023043"/>
    </source>
</evidence>
<protein>
    <submittedName>
        <fullName evidence="4">Uncharacterized protein</fullName>
    </submittedName>
</protein>
<accession>A0A9X0D5N2</accession>
<dbReference type="PANTHER" id="PTHR24173:SF74">
    <property type="entry name" value="ANKYRIN REPEAT DOMAIN-CONTAINING PROTEIN 16"/>
    <property type="match status" value="1"/>
</dbReference>
<evidence type="ECO:0000313" key="5">
    <source>
        <dbReference type="Proteomes" id="UP001163046"/>
    </source>
</evidence>
<dbReference type="AlphaFoldDB" id="A0A9X0D5N2"/>
<feature type="repeat" description="ANK" evidence="3">
    <location>
        <begin position="117"/>
        <end position="149"/>
    </location>
</feature>
<dbReference type="PANTHER" id="PTHR24173">
    <property type="entry name" value="ANKYRIN REPEAT CONTAINING"/>
    <property type="match status" value="1"/>
</dbReference>
<dbReference type="Pfam" id="PF12796">
    <property type="entry name" value="Ank_2"/>
    <property type="match status" value="4"/>
</dbReference>
<dbReference type="OrthoDB" id="1661883at2759"/>
<evidence type="ECO:0000256" key="1">
    <source>
        <dbReference type="ARBA" id="ARBA00022737"/>
    </source>
</evidence>
<feature type="repeat" description="ANK" evidence="3">
    <location>
        <begin position="410"/>
        <end position="442"/>
    </location>
</feature>
<reference evidence="4" key="1">
    <citation type="submission" date="2023-01" db="EMBL/GenBank/DDBJ databases">
        <title>Genome assembly of the deep-sea coral Lophelia pertusa.</title>
        <authorList>
            <person name="Herrera S."/>
            <person name="Cordes E."/>
        </authorList>
    </citation>
    <scope>NUCLEOTIDE SEQUENCE</scope>
    <source>
        <strain evidence="4">USNM1676648</strain>
        <tissue evidence="4">Polyp</tissue>
    </source>
</reference>
<dbReference type="PROSITE" id="PS50297">
    <property type="entry name" value="ANK_REP_REGION"/>
    <property type="match status" value="6"/>
</dbReference>
<keyword evidence="5" id="KW-1185">Reference proteome</keyword>
<dbReference type="InterPro" id="IPR036770">
    <property type="entry name" value="Ankyrin_rpt-contain_sf"/>
</dbReference>